<dbReference type="EMBL" id="ML769478">
    <property type="protein sequence ID" value="KAE9398738.1"/>
    <property type="molecule type" value="Genomic_DNA"/>
</dbReference>
<dbReference type="InterPro" id="IPR024983">
    <property type="entry name" value="CHAT_dom"/>
</dbReference>
<reference evidence="3" key="1">
    <citation type="journal article" date="2019" name="Environ. Microbiol.">
        <title>Fungal ecological strategies reflected in gene transcription - a case study of two litter decomposers.</title>
        <authorList>
            <person name="Barbi F."/>
            <person name="Kohler A."/>
            <person name="Barry K."/>
            <person name="Baskaran P."/>
            <person name="Daum C."/>
            <person name="Fauchery L."/>
            <person name="Ihrmark K."/>
            <person name="Kuo A."/>
            <person name="LaButti K."/>
            <person name="Lipzen A."/>
            <person name="Morin E."/>
            <person name="Grigoriev I.V."/>
            <person name="Henrissat B."/>
            <person name="Lindahl B."/>
            <person name="Martin F."/>
        </authorList>
    </citation>
    <scope>NUCLEOTIDE SEQUENCE</scope>
    <source>
        <strain evidence="3">JB14</strain>
    </source>
</reference>
<feature type="chain" id="PRO_5025446760" description="CHAT domain-containing protein" evidence="1">
    <location>
        <begin position="23"/>
        <end position="949"/>
    </location>
</feature>
<dbReference type="OrthoDB" id="9991317at2759"/>
<dbReference type="Proteomes" id="UP000799118">
    <property type="component" value="Unassembled WGS sequence"/>
</dbReference>
<sequence length="949" mass="106446">MILLILELFFGLFSLFFDVTMSYSIHDMRTELELSPPTLLSRSTNSRYAWAYYYWYNIRLSLLRLGEALEQYSDSILQQNTQELLQLVRHFHELPSFQTPNASTANSQIASLYVLSQTLWASFQQEHNQKDLFKCIDCLREALCLCARDEIPDAAEPLNFAELGVTTLIFYSGYAETGRMELLDMAVQHLREELSFPLNNNLFHAQFMFSLASTYLLYNRQKDTETAIGLFDAVLGLQLAAHESEKVKEAIECGRKALAMCNSGGGVVDALRFRVLLQLCRALMHPSRSTQALTDSGAEAQKLLKTAQRYISFKDDSRWALIWKELAQTLILLHDIDQAVHLLQKSSAHAPASIRVRLDAAHIWISAAQGSQHPSLLHAYETYINLLDLYLISMPSLDEQRDTLGSIPQLPTLGMDAAAVAINTGEYQKAVELFEQGRGILWARMRGYRYSIFGMQGQHSELAQKFLDINRELEALAVSAQVHQRAHLPDVDLFLLSRDPFQPIPVNDESIHRDIFRHRRLLRDREDVIGEIRELDGFKHFLMPMPYDELKKAAAGGPVIIVNISCIRCDALIIYHALTSDSTCLQVIPLSPQLFTQIPSIAVGIWSAVRSQRGSLALDVTNLDNSERLGIKVKSNVKTKQAMFEDALKHLWDLVAIPVKGKLDLMQGMSETRVWWCPTSYLSSLPIHAAGIAAQDIHFCDHYISSYTASLSALISARRSSHFQPHMNTGPVPSLEQPITAATTILLVGQPDRSIPAVCTEIAQIQALTSNQLWDGQKLTLVDLMNINLPNAEFAFLAACHTASAMGGNNTIMLHTPDKSLHLASAMQFIGFHAVVGTLWAMVDADGPVIAEAFYKHIFRDRGGGKFKDSAAALDVAVRINTTTQQRTNELIKSRSVDIHVATAFMSYDRFLSKQVFNRKAGQNWGQVCPHVRSQAVMVDVSRILFNWD</sequence>
<name>A0A6A4HMW0_9AGAR</name>
<evidence type="ECO:0000259" key="2">
    <source>
        <dbReference type="Pfam" id="PF12770"/>
    </source>
</evidence>
<keyword evidence="4" id="KW-1185">Reference proteome</keyword>
<dbReference type="Pfam" id="PF12770">
    <property type="entry name" value="CHAT"/>
    <property type="match status" value="1"/>
</dbReference>
<dbReference type="AlphaFoldDB" id="A0A6A4HMW0"/>
<dbReference type="SUPFAM" id="SSF48452">
    <property type="entry name" value="TPR-like"/>
    <property type="match status" value="1"/>
</dbReference>
<keyword evidence="1" id="KW-0732">Signal</keyword>
<evidence type="ECO:0000256" key="1">
    <source>
        <dbReference type="SAM" id="SignalP"/>
    </source>
</evidence>
<organism evidence="3 4">
    <name type="scientific">Gymnopus androsaceus JB14</name>
    <dbReference type="NCBI Taxonomy" id="1447944"/>
    <lineage>
        <taxon>Eukaryota</taxon>
        <taxon>Fungi</taxon>
        <taxon>Dikarya</taxon>
        <taxon>Basidiomycota</taxon>
        <taxon>Agaricomycotina</taxon>
        <taxon>Agaricomycetes</taxon>
        <taxon>Agaricomycetidae</taxon>
        <taxon>Agaricales</taxon>
        <taxon>Marasmiineae</taxon>
        <taxon>Omphalotaceae</taxon>
        <taxon>Gymnopus</taxon>
    </lineage>
</organism>
<gene>
    <name evidence="3" type="ORF">BT96DRAFT_939909</name>
</gene>
<feature type="signal peptide" evidence="1">
    <location>
        <begin position="1"/>
        <end position="22"/>
    </location>
</feature>
<proteinExistence type="predicted"/>
<dbReference type="InterPro" id="IPR011990">
    <property type="entry name" value="TPR-like_helical_dom_sf"/>
</dbReference>
<evidence type="ECO:0000313" key="4">
    <source>
        <dbReference type="Proteomes" id="UP000799118"/>
    </source>
</evidence>
<accession>A0A6A4HMW0</accession>
<dbReference type="Gene3D" id="1.25.40.10">
    <property type="entry name" value="Tetratricopeptide repeat domain"/>
    <property type="match status" value="1"/>
</dbReference>
<evidence type="ECO:0000313" key="3">
    <source>
        <dbReference type="EMBL" id="KAE9398738.1"/>
    </source>
</evidence>
<protein>
    <recommendedName>
        <fullName evidence="2">CHAT domain-containing protein</fullName>
    </recommendedName>
</protein>
<feature type="domain" description="CHAT" evidence="2">
    <location>
        <begin position="775"/>
        <end position="875"/>
    </location>
</feature>